<evidence type="ECO:0000256" key="1">
    <source>
        <dbReference type="SAM" id="SignalP"/>
    </source>
</evidence>
<dbReference type="STRING" id="52560.SAMN04488082_10823"/>
<name>A0A1I3UNJ7_9BACT</name>
<dbReference type="RefSeq" id="WP_092374519.1">
    <property type="nucleotide sequence ID" value="NZ_FORX01000008.1"/>
</dbReference>
<reference evidence="3" key="1">
    <citation type="submission" date="2016-10" db="EMBL/GenBank/DDBJ databases">
        <authorList>
            <person name="Varghese N."/>
            <person name="Submissions S."/>
        </authorList>
    </citation>
    <scope>NUCLEOTIDE SEQUENCE [LARGE SCALE GENOMIC DNA]</scope>
    <source>
        <strain evidence="3">DSM 5918</strain>
    </source>
</reference>
<protein>
    <submittedName>
        <fullName evidence="2">Uncharacterized protein</fullName>
    </submittedName>
</protein>
<evidence type="ECO:0000313" key="3">
    <source>
        <dbReference type="Proteomes" id="UP000198635"/>
    </source>
</evidence>
<sequence length="104" mass="10980">MIKLLPFLLLFLCLSCSSRPDLAGRYEASHTGPSGPVNAVMTLAEDGSGKWEIEGEVLPFSWVVREGALNVHTGDGAVVEGVIEGGNVRLDVPGVGTLDFVRGK</sequence>
<dbReference type="AlphaFoldDB" id="A0A1I3UNJ7"/>
<gene>
    <name evidence="2" type="ORF">SAMN04488082_10823</name>
</gene>
<keyword evidence="1" id="KW-0732">Signal</keyword>
<dbReference type="EMBL" id="FORX01000008">
    <property type="protein sequence ID" value="SFJ83536.1"/>
    <property type="molecule type" value="Genomic_DNA"/>
</dbReference>
<accession>A0A1I3UNJ7</accession>
<organism evidence="2 3">
    <name type="scientific">Desulfomicrobium apsheronum</name>
    <dbReference type="NCBI Taxonomy" id="52560"/>
    <lineage>
        <taxon>Bacteria</taxon>
        <taxon>Pseudomonadati</taxon>
        <taxon>Thermodesulfobacteriota</taxon>
        <taxon>Desulfovibrionia</taxon>
        <taxon>Desulfovibrionales</taxon>
        <taxon>Desulfomicrobiaceae</taxon>
        <taxon>Desulfomicrobium</taxon>
    </lineage>
</organism>
<evidence type="ECO:0000313" key="2">
    <source>
        <dbReference type="EMBL" id="SFJ83536.1"/>
    </source>
</evidence>
<dbReference type="Proteomes" id="UP000198635">
    <property type="component" value="Unassembled WGS sequence"/>
</dbReference>
<keyword evidence="3" id="KW-1185">Reference proteome</keyword>
<proteinExistence type="predicted"/>
<dbReference type="OrthoDB" id="5471962at2"/>
<feature type="signal peptide" evidence="1">
    <location>
        <begin position="1"/>
        <end position="23"/>
    </location>
</feature>
<feature type="chain" id="PRO_5011756406" evidence="1">
    <location>
        <begin position="24"/>
        <end position="104"/>
    </location>
</feature>